<dbReference type="FunCoup" id="A8Q7U9">
    <property type="interactions" value="300"/>
</dbReference>
<dbReference type="FunFam" id="3.30.200.20:FF:000040">
    <property type="entry name" value="Dual specificity mitogen-activated protein kinase kinase"/>
    <property type="match status" value="1"/>
</dbReference>
<evidence type="ECO:0000256" key="2">
    <source>
        <dbReference type="ARBA" id="ARBA00022679"/>
    </source>
</evidence>
<dbReference type="PROSITE" id="PS00107">
    <property type="entry name" value="PROTEIN_KINASE_ATP"/>
    <property type="match status" value="1"/>
</dbReference>
<dbReference type="PANTHER" id="PTHR47448">
    <property type="entry name" value="DUAL SPECIFICITY MITOGEN-ACTIVATED PROTEIN KINASE KINASE DSOR1-LIKE PROTEIN"/>
    <property type="match status" value="1"/>
</dbReference>
<feature type="binding site" evidence="7">
    <location>
        <position position="54"/>
    </location>
    <ligand>
        <name>ATP</name>
        <dbReference type="ChEBI" id="CHEBI:30616"/>
    </ligand>
</feature>
<dbReference type="InterPro" id="IPR011009">
    <property type="entry name" value="Kinase-like_dom_sf"/>
</dbReference>
<name>A8Q7U9_MALGO</name>
<dbReference type="Gene3D" id="1.10.510.10">
    <property type="entry name" value="Transferase(Phosphotransferase) domain 1"/>
    <property type="match status" value="1"/>
</dbReference>
<evidence type="ECO:0000256" key="6">
    <source>
        <dbReference type="ARBA" id="ARBA00038035"/>
    </source>
</evidence>
<dbReference type="RefSeq" id="XP_001729585.1">
    <property type="nucleotide sequence ID" value="XM_001729533.1"/>
</dbReference>
<dbReference type="PANTHER" id="PTHR47448:SF1">
    <property type="entry name" value="SERINE_THREONINE-PROTEIN KINASE STE7 HOMOLOG"/>
    <property type="match status" value="1"/>
</dbReference>
<dbReference type="Proteomes" id="UP000008837">
    <property type="component" value="Unassembled WGS sequence"/>
</dbReference>
<dbReference type="SMART" id="SM00220">
    <property type="entry name" value="S_TKc"/>
    <property type="match status" value="1"/>
</dbReference>
<dbReference type="STRING" id="425265.A8Q7U9"/>
<evidence type="ECO:0000313" key="10">
    <source>
        <dbReference type="EMBL" id="EDP42371.1"/>
    </source>
</evidence>
<dbReference type="SUPFAM" id="SSF56112">
    <property type="entry name" value="Protein kinase-like (PK-like)"/>
    <property type="match status" value="1"/>
</dbReference>
<evidence type="ECO:0000256" key="1">
    <source>
        <dbReference type="ARBA" id="ARBA00022527"/>
    </source>
</evidence>
<dbReference type="Pfam" id="PF00069">
    <property type="entry name" value="Pkinase"/>
    <property type="match status" value="1"/>
</dbReference>
<feature type="domain" description="Protein kinase" evidence="9">
    <location>
        <begin position="25"/>
        <end position="299"/>
    </location>
</feature>
<dbReference type="PROSITE" id="PS50011">
    <property type="entry name" value="PROTEIN_KINASE_DOM"/>
    <property type="match status" value="1"/>
</dbReference>
<keyword evidence="5 7" id="KW-0067">ATP-binding</keyword>
<keyword evidence="2" id="KW-0808">Transferase</keyword>
<dbReference type="VEuPathDB" id="FungiDB:MGL_3129"/>
<evidence type="ECO:0000313" key="11">
    <source>
        <dbReference type="Proteomes" id="UP000008837"/>
    </source>
</evidence>
<dbReference type="PROSITE" id="PS00108">
    <property type="entry name" value="PROTEIN_KINASE_ST"/>
    <property type="match status" value="1"/>
</dbReference>
<evidence type="ECO:0000256" key="3">
    <source>
        <dbReference type="ARBA" id="ARBA00022741"/>
    </source>
</evidence>
<reference evidence="10 11" key="1">
    <citation type="journal article" date="2007" name="Proc. Natl. Acad. Sci. U.S.A.">
        <title>Dandruff-associated Malassezia genomes reveal convergent and divergent virulence traits shared with plant and human fungal pathogens.</title>
        <authorList>
            <person name="Xu J."/>
            <person name="Saunders C.W."/>
            <person name="Hu P."/>
            <person name="Grant R.A."/>
            <person name="Boekhout T."/>
            <person name="Kuramae E.E."/>
            <person name="Kronstad J.W."/>
            <person name="Deangelis Y.M."/>
            <person name="Reeder N.L."/>
            <person name="Johnstone K.R."/>
            <person name="Leland M."/>
            <person name="Fieno A.M."/>
            <person name="Begley W.M."/>
            <person name="Sun Y."/>
            <person name="Lacey M.P."/>
            <person name="Chaudhary T."/>
            <person name="Keough T."/>
            <person name="Chu L."/>
            <person name="Sears R."/>
            <person name="Yuan B."/>
            <person name="Dawson T.L.Jr."/>
        </authorList>
    </citation>
    <scope>NUCLEOTIDE SEQUENCE [LARGE SCALE GENOMIC DNA]</scope>
    <source>
        <strain evidence="11">ATCC MYA-4612 / CBS 7966</strain>
    </source>
</reference>
<dbReference type="AlphaFoldDB" id="A8Q7U9"/>
<evidence type="ECO:0000256" key="8">
    <source>
        <dbReference type="RuleBase" id="RU000304"/>
    </source>
</evidence>
<dbReference type="InterPro" id="IPR000719">
    <property type="entry name" value="Prot_kinase_dom"/>
</dbReference>
<dbReference type="GeneID" id="5853891"/>
<dbReference type="InParanoid" id="A8Q7U9"/>
<dbReference type="GO" id="GO:0004712">
    <property type="term" value="F:protein serine/threonine/tyrosine kinase activity"/>
    <property type="evidence" value="ECO:0007669"/>
    <property type="project" value="UniProtKB-ARBA"/>
</dbReference>
<gene>
    <name evidence="10" type="ORF">MGL_3129</name>
</gene>
<comment type="similarity">
    <text evidence="6">Belongs to the protein kinase superfamily. STE Ser/Thr protein kinase family. MAP kinase kinase subfamily.</text>
</comment>
<keyword evidence="4" id="KW-0418">Kinase</keyword>
<evidence type="ECO:0000256" key="7">
    <source>
        <dbReference type="PROSITE-ProRule" id="PRU10141"/>
    </source>
</evidence>
<evidence type="ECO:0000256" key="5">
    <source>
        <dbReference type="ARBA" id="ARBA00022840"/>
    </source>
</evidence>
<keyword evidence="11" id="KW-1185">Reference proteome</keyword>
<dbReference type="InterPro" id="IPR008271">
    <property type="entry name" value="Ser/Thr_kinase_AS"/>
</dbReference>
<comment type="caution">
    <text evidence="10">The sequence shown here is derived from an EMBL/GenBank/DDBJ whole genome shotgun (WGS) entry which is preliminary data.</text>
</comment>
<accession>A8Q7U9</accession>
<keyword evidence="1 8" id="KW-0723">Serine/threonine-protein kinase</keyword>
<dbReference type="Gene3D" id="3.30.200.20">
    <property type="entry name" value="Phosphorylase Kinase, domain 1"/>
    <property type="match status" value="1"/>
</dbReference>
<dbReference type="EMBL" id="AAYY01000011">
    <property type="protein sequence ID" value="EDP42371.1"/>
    <property type="molecule type" value="Genomic_DNA"/>
</dbReference>
<proteinExistence type="inferred from homology"/>
<organism evidence="10 11">
    <name type="scientific">Malassezia globosa (strain ATCC MYA-4612 / CBS 7966)</name>
    <name type="common">Dandruff-associated fungus</name>
    <dbReference type="NCBI Taxonomy" id="425265"/>
    <lineage>
        <taxon>Eukaryota</taxon>
        <taxon>Fungi</taxon>
        <taxon>Dikarya</taxon>
        <taxon>Basidiomycota</taxon>
        <taxon>Ustilaginomycotina</taxon>
        <taxon>Malasseziomycetes</taxon>
        <taxon>Malasseziales</taxon>
        <taxon>Malasseziaceae</taxon>
        <taxon>Malassezia</taxon>
    </lineage>
</organism>
<dbReference type="GO" id="GO:0000165">
    <property type="term" value="P:MAPK cascade"/>
    <property type="evidence" value="ECO:0007669"/>
    <property type="project" value="UniProtKB-ARBA"/>
</dbReference>
<dbReference type="OMA" id="CHDMYER"/>
<dbReference type="KEGG" id="mgl:MGL_3129"/>
<protein>
    <recommendedName>
        <fullName evidence="9">Protein kinase domain-containing protein</fullName>
    </recommendedName>
</protein>
<sequence>MSQQMSSMDLNSSQPRQLDVSARNLRMVADLGAGNGGTVSKVEHLPTGVMMAKKVVYIDAKPDIRKQILRELQILHECHSEFIVGFYGASLSDIHLYMCMEYMDMGSLDSIYQKHGPIEVDVCGKIVYAVVHGLSYLYEQFRIIHRDVKPSNILVNHQGQIKLCDFGVSGELINSMAHTFVGTSTYMSPERIQGDQYTIKSDVWSLGITIIEIAHGCFPFAIEMDDDPDATTRAGERRFEDVRSLSIFELLQHIVHEPPPKLNPEAHFPPSMVDFVKACLLKDPVRRPTPMELRTYPFMVMASVSNVSLVDWVQRLNAGTPHH</sequence>
<dbReference type="InterPro" id="IPR050915">
    <property type="entry name" value="MAP_kinase_kinase"/>
</dbReference>
<evidence type="ECO:0000259" key="9">
    <source>
        <dbReference type="PROSITE" id="PS50011"/>
    </source>
</evidence>
<keyword evidence="3 7" id="KW-0547">Nucleotide-binding</keyword>
<dbReference type="GO" id="GO:0004674">
    <property type="term" value="F:protein serine/threonine kinase activity"/>
    <property type="evidence" value="ECO:0007669"/>
    <property type="project" value="UniProtKB-KW"/>
</dbReference>
<dbReference type="OrthoDB" id="10252354at2759"/>
<evidence type="ECO:0000256" key="4">
    <source>
        <dbReference type="ARBA" id="ARBA00022777"/>
    </source>
</evidence>
<dbReference type="GO" id="GO:0005524">
    <property type="term" value="F:ATP binding"/>
    <property type="evidence" value="ECO:0007669"/>
    <property type="project" value="UniProtKB-UniRule"/>
</dbReference>
<dbReference type="InterPro" id="IPR017441">
    <property type="entry name" value="Protein_kinase_ATP_BS"/>
</dbReference>